<dbReference type="Proteomes" id="UP000887566">
    <property type="component" value="Unplaced"/>
</dbReference>
<sequence>MVAELARAFISFGRQRGPKSTGRRTKADPRHTTMTDRRFGRGAKRSPVDSGHHEPRASASRLECGRPLLASSCTAAQPTAPTDAPRPDSA</sequence>
<proteinExistence type="predicted"/>
<name>A0A914W1V5_9BILA</name>
<organism evidence="2 3">
    <name type="scientific">Plectus sambesii</name>
    <dbReference type="NCBI Taxonomy" id="2011161"/>
    <lineage>
        <taxon>Eukaryota</taxon>
        <taxon>Metazoa</taxon>
        <taxon>Ecdysozoa</taxon>
        <taxon>Nematoda</taxon>
        <taxon>Chromadorea</taxon>
        <taxon>Plectida</taxon>
        <taxon>Plectina</taxon>
        <taxon>Plectoidea</taxon>
        <taxon>Plectidae</taxon>
        <taxon>Plectus</taxon>
    </lineage>
</organism>
<keyword evidence="2" id="KW-1185">Reference proteome</keyword>
<evidence type="ECO:0000313" key="3">
    <source>
        <dbReference type="WBParaSite" id="PSAMB.scaffold2994size20147.g19935.t1"/>
    </source>
</evidence>
<feature type="compositionally biased region" description="Low complexity" evidence="1">
    <location>
        <begin position="74"/>
        <end position="83"/>
    </location>
</feature>
<feature type="region of interest" description="Disordered" evidence="1">
    <location>
        <begin position="1"/>
        <end position="90"/>
    </location>
</feature>
<evidence type="ECO:0000256" key="1">
    <source>
        <dbReference type="SAM" id="MobiDB-lite"/>
    </source>
</evidence>
<accession>A0A914W1V5</accession>
<dbReference type="WBParaSite" id="PSAMB.scaffold2994size20147.g19935.t1">
    <property type="protein sequence ID" value="PSAMB.scaffold2994size20147.g19935.t1"/>
    <property type="gene ID" value="PSAMB.scaffold2994size20147.g19935"/>
</dbReference>
<feature type="compositionally biased region" description="Basic and acidic residues" evidence="1">
    <location>
        <begin position="46"/>
        <end position="56"/>
    </location>
</feature>
<reference evidence="3" key="1">
    <citation type="submission" date="2022-11" db="UniProtKB">
        <authorList>
            <consortium name="WormBaseParasite"/>
        </authorList>
    </citation>
    <scope>IDENTIFICATION</scope>
</reference>
<feature type="compositionally biased region" description="Basic and acidic residues" evidence="1">
    <location>
        <begin position="25"/>
        <end position="39"/>
    </location>
</feature>
<evidence type="ECO:0000313" key="2">
    <source>
        <dbReference type="Proteomes" id="UP000887566"/>
    </source>
</evidence>
<dbReference type="AlphaFoldDB" id="A0A914W1V5"/>
<protein>
    <submittedName>
        <fullName evidence="3">Uncharacterized protein</fullName>
    </submittedName>
</protein>